<comment type="caution">
    <text evidence="1">The sequence shown here is derived from an EMBL/GenBank/DDBJ whole genome shotgun (WGS) entry which is preliminary data.</text>
</comment>
<dbReference type="EMBL" id="VNHS01000015">
    <property type="protein sequence ID" value="TYP69423.1"/>
    <property type="molecule type" value="Genomic_DNA"/>
</dbReference>
<reference evidence="1 2" key="1">
    <citation type="submission" date="2019-07" db="EMBL/GenBank/DDBJ databases">
        <title>Genomic Encyclopedia of Type Strains, Phase III (KMG-III): the genomes of soil and plant-associated and newly described type strains.</title>
        <authorList>
            <person name="Whitman W."/>
        </authorList>
    </citation>
    <scope>NUCLEOTIDE SEQUENCE [LARGE SCALE GENOMIC DNA]</scope>
    <source>
        <strain evidence="1 2">BL24</strain>
    </source>
</reference>
<sequence length="231" mass="26514">MHPSLIIERFLRDDDIPVPLTEALLLAIHRELKHAAAEEVFWRKLNLLYHDPLPPSIAFDLIDRNVAVVELGHSRQEMNVMWALAGKIDEALLTLAIDIYVKPAFGMEDAERLFAGYDHHAWMLETLIRQEPSSPGKRTLLEAALQRNAHADVLLRLLASRDNGNHAKRDDLPAESYYDLFRTNDSHVWLSLSQNPNTPEELLQRLLKAKDISNARLIRESARLNLGRRER</sequence>
<evidence type="ECO:0008006" key="3">
    <source>
        <dbReference type="Google" id="ProtNLM"/>
    </source>
</evidence>
<dbReference type="OrthoDB" id="2608776at2"/>
<dbReference type="Proteomes" id="UP000323257">
    <property type="component" value="Unassembled WGS sequence"/>
</dbReference>
<name>A0A5S5BV09_9BACL</name>
<evidence type="ECO:0000313" key="2">
    <source>
        <dbReference type="Proteomes" id="UP000323257"/>
    </source>
</evidence>
<evidence type="ECO:0000313" key="1">
    <source>
        <dbReference type="EMBL" id="TYP69423.1"/>
    </source>
</evidence>
<keyword evidence="2" id="KW-1185">Reference proteome</keyword>
<dbReference type="RefSeq" id="WP_148933092.1">
    <property type="nucleotide sequence ID" value="NZ_VNHS01000015.1"/>
</dbReference>
<proteinExistence type="predicted"/>
<dbReference type="AlphaFoldDB" id="A0A5S5BV09"/>
<protein>
    <recommendedName>
        <fullName evidence="3">HEAT repeat protein</fullName>
    </recommendedName>
</protein>
<accession>A0A5S5BV09</accession>
<gene>
    <name evidence="1" type="ORF">BCM02_11584</name>
</gene>
<organism evidence="1 2">
    <name type="scientific">Paenibacillus methanolicus</name>
    <dbReference type="NCBI Taxonomy" id="582686"/>
    <lineage>
        <taxon>Bacteria</taxon>
        <taxon>Bacillati</taxon>
        <taxon>Bacillota</taxon>
        <taxon>Bacilli</taxon>
        <taxon>Bacillales</taxon>
        <taxon>Paenibacillaceae</taxon>
        <taxon>Paenibacillus</taxon>
    </lineage>
</organism>